<dbReference type="SUPFAM" id="SSF48230">
    <property type="entry name" value="Chondroitin AC/alginate lyase"/>
    <property type="match status" value="1"/>
</dbReference>
<keyword evidence="4" id="KW-0472">Membrane</keyword>
<reference evidence="6 7" key="1">
    <citation type="submission" date="2014-04" db="EMBL/GenBank/DDBJ databases">
        <authorList>
            <consortium name="DOE Joint Genome Institute"/>
            <person name="Kuo A."/>
            <person name="Tarkka M."/>
            <person name="Buscot F."/>
            <person name="Kohler A."/>
            <person name="Nagy L.G."/>
            <person name="Floudas D."/>
            <person name="Copeland A."/>
            <person name="Barry K.W."/>
            <person name="Cichocki N."/>
            <person name="Veneault-Fourrey C."/>
            <person name="LaButti K."/>
            <person name="Lindquist E.A."/>
            <person name="Lipzen A."/>
            <person name="Lundell T."/>
            <person name="Morin E."/>
            <person name="Murat C."/>
            <person name="Sun H."/>
            <person name="Tunlid A."/>
            <person name="Henrissat B."/>
            <person name="Grigoriev I.V."/>
            <person name="Hibbett D.S."/>
            <person name="Martin F."/>
            <person name="Nordberg H.P."/>
            <person name="Cantor M.N."/>
            <person name="Hua S.X."/>
        </authorList>
    </citation>
    <scope>NUCLEOTIDE SEQUENCE [LARGE SCALE GENOMIC DNA]</scope>
    <source>
        <strain evidence="6 7">F 1598</strain>
    </source>
</reference>
<name>A0A0C3CRD8_PILCF</name>
<dbReference type="GO" id="GO:0016829">
    <property type="term" value="F:lyase activity"/>
    <property type="evidence" value="ECO:0007669"/>
    <property type="project" value="UniProtKB-KW"/>
</dbReference>
<organism evidence="6 7">
    <name type="scientific">Piloderma croceum (strain F 1598)</name>
    <dbReference type="NCBI Taxonomy" id="765440"/>
    <lineage>
        <taxon>Eukaryota</taxon>
        <taxon>Fungi</taxon>
        <taxon>Dikarya</taxon>
        <taxon>Basidiomycota</taxon>
        <taxon>Agaricomycotina</taxon>
        <taxon>Agaricomycetes</taxon>
        <taxon>Agaricomycetidae</taxon>
        <taxon>Atheliales</taxon>
        <taxon>Atheliaceae</taxon>
        <taxon>Piloderma</taxon>
    </lineage>
</organism>
<evidence type="ECO:0000313" key="6">
    <source>
        <dbReference type="EMBL" id="KIM92222.1"/>
    </source>
</evidence>
<accession>A0A0C3CRD8</accession>
<evidence type="ECO:0000256" key="2">
    <source>
        <dbReference type="ARBA" id="ARBA00023239"/>
    </source>
</evidence>
<dbReference type="Gene3D" id="1.50.10.100">
    <property type="entry name" value="Chondroitin AC/alginate lyase"/>
    <property type="match status" value="1"/>
</dbReference>
<proteinExistence type="predicted"/>
<evidence type="ECO:0000259" key="5">
    <source>
        <dbReference type="Pfam" id="PF05426"/>
    </source>
</evidence>
<dbReference type="HOGENOM" id="CLU_031144_1_1_1"/>
<dbReference type="EMBL" id="KN832970">
    <property type="protein sequence ID" value="KIM92222.1"/>
    <property type="molecule type" value="Genomic_DNA"/>
</dbReference>
<sequence length="397" mass="43591">MNKSVTAPTGNKHDYLSWAPYYWPNCTGAGNTTVLPPAQMWVQCQYYDRDGMFNPDRLDVNNTGDFEAMSDAVFYNALAWVLTGSGNYSANAANYVNTWFINPATSQTPNLEYAQMHRGPDGQIGDHTGMLDFKQMAKLTSGILILRNGKSPDWTDDLNTQMNNWTTTYLSWLTSSPIAHGEWIAPNNHGTYFYNQLASLQILVGDTAGAINTTQQYFSEQYMDQIDATGEQPLEAVRTHPYHYRCYNLAAMVTNARIGNYLGLDFWNTSTKAGGNIQKAADFAIQQPLNTTDGDGPIWECYPSVAAVAANYGDPDGKYAAFMANADNLYPAEPYFLFNQPFSDSNLAAATPTADGPVTPSAKTSGASGRSSSGFVSGCFAMMLPSLLTLFFSLMDY</sequence>
<dbReference type="InParanoid" id="A0A0C3CRD8"/>
<dbReference type="Pfam" id="PF05426">
    <property type="entry name" value="Alginate_lyase"/>
    <property type="match status" value="1"/>
</dbReference>
<dbReference type="Proteomes" id="UP000054166">
    <property type="component" value="Unassembled WGS sequence"/>
</dbReference>
<keyword evidence="2" id="KW-0456">Lyase</keyword>
<gene>
    <name evidence="6" type="ORF">PILCRDRAFT_57199</name>
</gene>
<feature type="domain" description="Alginate lyase" evidence="5">
    <location>
        <begin position="2"/>
        <end position="287"/>
    </location>
</feature>
<feature type="compositionally biased region" description="Polar residues" evidence="3">
    <location>
        <begin position="361"/>
        <end position="370"/>
    </location>
</feature>
<protein>
    <recommendedName>
        <fullName evidence="5">Alginate lyase domain-containing protein</fullName>
    </recommendedName>
</protein>
<evidence type="ECO:0000256" key="1">
    <source>
        <dbReference type="ARBA" id="ARBA00022729"/>
    </source>
</evidence>
<dbReference type="GO" id="GO:0042597">
    <property type="term" value="C:periplasmic space"/>
    <property type="evidence" value="ECO:0007669"/>
    <property type="project" value="InterPro"/>
</dbReference>
<dbReference type="AlphaFoldDB" id="A0A0C3CRD8"/>
<dbReference type="OrthoDB" id="63533at2759"/>
<dbReference type="InterPro" id="IPR008929">
    <property type="entry name" value="Chondroitin_lyas"/>
</dbReference>
<reference evidence="7" key="2">
    <citation type="submission" date="2015-01" db="EMBL/GenBank/DDBJ databases">
        <title>Evolutionary Origins and Diversification of the Mycorrhizal Mutualists.</title>
        <authorList>
            <consortium name="DOE Joint Genome Institute"/>
            <consortium name="Mycorrhizal Genomics Consortium"/>
            <person name="Kohler A."/>
            <person name="Kuo A."/>
            <person name="Nagy L.G."/>
            <person name="Floudas D."/>
            <person name="Copeland A."/>
            <person name="Barry K.W."/>
            <person name="Cichocki N."/>
            <person name="Veneault-Fourrey C."/>
            <person name="LaButti K."/>
            <person name="Lindquist E.A."/>
            <person name="Lipzen A."/>
            <person name="Lundell T."/>
            <person name="Morin E."/>
            <person name="Murat C."/>
            <person name="Riley R."/>
            <person name="Ohm R."/>
            <person name="Sun H."/>
            <person name="Tunlid A."/>
            <person name="Henrissat B."/>
            <person name="Grigoriev I.V."/>
            <person name="Hibbett D.S."/>
            <person name="Martin F."/>
        </authorList>
    </citation>
    <scope>NUCLEOTIDE SEQUENCE [LARGE SCALE GENOMIC DNA]</scope>
    <source>
        <strain evidence="7">F 1598</strain>
    </source>
</reference>
<evidence type="ECO:0000313" key="7">
    <source>
        <dbReference type="Proteomes" id="UP000054166"/>
    </source>
</evidence>
<keyword evidence="1" id="KW-0732">Signal</keyword>
<keyword evidence="4" id="KW-0812">Transmembrane</keyword>
<evidence type="ECO:0000256" key="3">
    <source>
        <dbReference type="SAM" id="MobiDB-lite"/>
    </source>
</evidence>
<keyword evidence="7" id="KW-1185">Reference proteome</keyword>
<keyword evidence="4" id="KW-1133">Transmembrane helix</keyword>
<evidence type="ECO:0000256" key="4">
    <source>
        <dbReference type="SAM" id="Phobius"/>
    </source>
</evidence>
<feature type="region of interest" description="Disordered" evidence="3">
    <location>
        <begin position="349"/>
        <end position="370"/>
    </location>
</feature>
<feature type="transmembrane region" description="Helical" evidence="4">
    <location>
        <begin position="375"/>
        <end position="395"/>
    </location>
</feature>
<dbReference type="InterPro" id="IPR008397">
    <property type="entry name" value="Alginate_lyase_dom"/>
</dbReference>